<name>A0A6A6UDZ9_9PEZI</name>
<proteinExistence type="predicted"/>
<sequence length="56" mass="6025">MAGLVIDKKLPLSHSPAGTVTCNGMPNVVWAVNEMEGLVMLFMAQLLPVDDERAVD</sequence>
<gene>
    <name evidence="1" type="ORF">BT63DRAFT_425310</name>
</gene>
<protein>
    <submittedName>
        <fullName evidence="1">Uncharacterized protein</fullName>
    </submittedName>
</protein>
<accession>A0A6A6UDZ9</accession>
<dbReference type="OrthoDB" id="428260at2759"/>
<dbReference type="AlphaFoldDB" id="A0A6A6UDZ9"/>
<organism evidence="1 2">
    <name type="scientific">Microthyrium microscopicum</name>
    <dbReference type="NCBI Taxonomy" id="703497"/>
    <lineage>
        <taxon>Eukaryota</taxon>
        <taxon>Fungi</taxon>
        <taxon>Dikarya</taxon>
        <taxon>Ascomycota</taxon>
        <taxon>Pezizomycotina</taxon>
        <taxon>Dothideomycetes</taxon>
        <taxon>Dothideomycetes incertae sedis</taxon>
        <taxon>Microthyriales</taxon>
        <taxon>Microthyriaceae</taxon>
        <taxon>Microthyrium</taxon>
    </lineage>
</organism>
<keyword evidence="2" id="KW-1185">Reference proteome</keyword>
<evidence type="ECO:0000313" key="2">
    <source>
        <dbReference type="Proteomes" id="UP000799302"/>
    </source>
</evidence>
<evidence type="ECO:0000313" key="1">
    <source>
        <dbReference type="EMBL" id="KAF2669633.1"/>
    </source>
</evidence>
<dbReference type="Proteomes" id="UP000799302">
    <property type="component" value="Unassembled WGS sequence"/>
</dbReference>
<reference evidence="1" key="1">
    <citation type="journal article" date="2020" name="Stud. Mycol.">
        <title>101 Dothideomycetes genomes: a test case for predicting lifestyles and emergence of pathogens.</title>
        <authorList>
            <person name="Haridas S."/>
            <person name="Albert R."/>
            <person name="Binder M."/>
            <person name="Bloem J."/>
            <person name="Labutti K."/>
            <person name="Salamov A."/>
            <person name="Andreopoulos B."/>
            <person name="Baker S."/>
            <person name="Barry K."/>
            <person name="Bills G."/>
            <person name="Bluhm B."/>
            <person name="Cannon C."/>
            <person name="Castanera R."/>
            <person name="Culley D."/>
            <person name="Daum C."/>
            <person name="Ezra D."/>
            <person name="Gonzalez J."/>
            <person name="Henrissat B."/>
            <person name="Kuo A."/>
            <person name="Liang C."/>
            <person name="Lipzen A."/>
            <person name="Lutzoni F."/>
            <person name="Magnuson J."/>
            <person name="Mondo S."/>
            <person name="Nolan M."/>
            <person name="Ohm R."/>
            <person name="Pangilinan J."/>
            <person name="Park H.-J."/>
            <person name="Ramirez L."/>
            <person name="Alfaro M."/>
            <person name="Sun H."/>
            <person name="Tritt A."/>
            <person name="Yoshinaga Y."/>
            <person name="Zwiers L.-H."/>
            <person name="Turgeon B."/>
            <person name="Goodwin S."/>
            <person name="Spatafora J."/>
            <person name="Crous P."/>
            <person name="Grigoriev I."/>
        </authorList>
    </citation>
    <scope>NUCLEOTIDE SEQUENCE</scope>
    <source>
        <strain evidence="1">CBS 115976</strain>
    </source>
</reference>
<dbReference type="EMBL" id="MU004235">
    <property type="protein sequence ID" value="KAF2669633.1"/>
    <property type="molecule type" value="Genomic_DNA"/>
</dbReference>